<keyword evidence="2" id="KW-0732">Signal</keyword>
<name>A0A1H7WBU8_STRJI</name>
<keyword evidence="1" id="KW-0812">Transmembrane</keyword>
<dbReference type="OrthoDB" id="2991218at2"/>
<dbReference type="RefSeq" id="WP_082014971.1">
    <property type="nucleotide sequence ID" value="NZ_BBPN01000011.1"/>
</dbReference>
<keyword evidence="4" id="KW-1185">Reference proteome</keyword>
<reference evidence="4" key="1">
    <citation type="submission" date="2016-10" db="EMBL/GenBank/DDBJ databases">
        <authorList>
            <person name="Varghese N."/>
        </authorList>
    </citation>
    <scope>NUCLEOTIDE SEQUENCE [LARGE SCALE GENOMIC DNA]</scope>
    <source>
        <strain evidence="4">DSM 45096 / BCRC 16803 / CGMCC 4.1857 / CIP 109030 / JCM 12277 / KCTC 19219 / NBRC 100920 / 33214</strain>
    </source>
</reference>
<feature type="chain" id="PRO_5010340163" description="CHRD domain-containing protein" evidence="2">
    <location>
        <begin position="33"/>
        <end position="266"/>
    </location>
</feature>
<accession>A0A1H7WBU8</accession>
<feature type="transmembrane region" description="Helical" evidence="1">
    <location>
        <begin position="239"/>
        <end position="258"/>
    </location>
</feature>
<evidence type="ECO:0008006" key="5">
    <source>
        <dbReference type="Google" id="ProtNLM"/>
    </source>
</evidence>
<keyword evidence="1" id="KW-1133">Transmembrane helix</keyword>
<organism evidence="3 4">
    <name type="scientific">Streptacidiphilus jiangxiensis</name>
    <dbReference type="NCBI Taxonomy" id="235985"/>
    <lineage>
        <taxon>Bacteria</taxon>
        <taxon>Bacillati</taxon>
        <taxon>Actinomycetota</taxon>
        <taxon>Actinomycetes</taxon>
        <taxon>Kitasatosporales</taxon>
        <taxon>Streptomycetaceae</taxon>
        <taxon>Streptacidiphilus</taxon>
    </lineage>
</organism>
<dbReference type="STRING" id="235985.SAMN05414137_12030"/>
<evidence type="ECO:0000256" key="1">
    <source>
        <dbReference type="SAM" id="Phobius"/>
    </source>
</evidence>
<keyword evidence="1" id="KW-0472">Membrane</keyword>
<protein>
    <recommendedName>
        <fullName evidence="5">CHRD domain-containing protein</fullName>
    </recommendedName>
</protein>
<sequence length="266" mass="26120">MTHMKRTTAKVLAMAAPVALLALPLTAFSASAASAQSSGSTTYMATLNPLNHASGSGMLMLQLNGSQAVITEDVNGLAATFMNAPYPHVQHIHINGMGTCPTTSADTNGDGVISTTEGGPAYGAIGTTLSVSGDTSPAAGTDVKTAPSGGSFHYSRTITLDAATVASIKAGKAVIVVHGLDPTTLSAKAQAEPSDLVPSLPLAATSPALCGPLAVSQMAMVPGGGVNTGGGGTSGVHDIGLYAAGAGLAAAAGGALVLRRRITVEK</sequence>
<dbReference type="EMBL" id="FOAZ01000020">
    <property type="protein sequence ID" value="SEM18407.1"/>
    <property type="molecule type" value="Genomic_DNA"/>
</dbReference>
<evidence type="ECO:0000313" key="4">
    <source>
        <dbReference type="Proteomes" id="UP000183015"/>
    </source>
</evidence>
<gene>
    <name evidence="3" type="ORF">SAMN05414137_12030</name>
</gene>
<dbReference type="Proteomes" id="UP000183015">
    <property type="component" value="Unassembled WGS sequence"/>
</dbReference>
<dbReference type="AlphaFoldDB" id="A0A1H7WBU8"/>
<evidence type="ECO:0000313" key="3">
    <source>
        <dbReference type="EMBL" id="SEM18407.1"/>
    </source>
</evidence>
<proteinExistence type="predicted"/>
<evidence type="ECO:0000256" key="2">
    <source>
        <dbReference type="SAM" id="SignalP"/>
    </source>
</evidence>
<feature type="signal peptide" evidence="2">
    <location>
        <begin position="1"/>
        <end position="32"/>
    </location>
</feature>
<dbReference type="eggNOG" id="ENOG502ZCH5">
    <property type="taxonomic scope" value="Bacteria"/>
</dbReference>